<evidence type="ECO:0000256" key="2">
    <source>
        <dbReference type="ARBA" id="ARBA00022777"/>
    </source>
</evidence>
<dbReference type="PROSITE" id="PS00583">
    <property type="entry name" value="PFKB_KINASES_1"/>
    <property type="match status" value="1"/>
</dbReference>
<dbReference type="GO" id="GO:0005829">
    <property type="term" value="C:cytosol"/>
    <property type="evidence" value="ECO:0007669"/>
    <property type="project" value="TreeGrafter"/>
</dbReference>
<reference evidence="4" key="1">
    <citation type="submission" date="2018-05" db="EMBL/GenBank/DDBJ databases">
        <authorList>
            <person name="Lanie J.A."/>
            <person name="Ng W.-L."/>
            <person name="Kazmierczak K.M."/>
            <person name="Andrzejewski T.M."/>
            <person name="Davidsen T.M."/>
            <person name="Wayne K.J."/>
            <person name="Tettelin H."/>
            <person name="Glass J.I."/>
            <person name="Rusch D."/>
            <person name="Podicherti R."/>
            <person name="Tsui H.-C.T."/>
            <person name="Winkler M.E."/>
        </authorList>
    </citation>
    <scope>NUCLEOTIDE SEQUENCE</scope>
</reference>
<proteinExistence type="predicted"/>
<accession>A0A382UGC8</accession>
<keyword evidence="1" id="KW-0808">Transferase</keyword>
<name>A0A382UGC8_9ZZZZ</name>
<dbReference type="PANTHER" id="PTHR46969:SF1">
    <property type="entry name" value="BIFUNCTIONAL PROTEIN HLDE"/>
    <property type="match status" value="1"/>
</dbReference>
<feature type="non-terminal residue" evidence="4">
    <location>
        <position position="215"/>
    </location>
</feature>
<protein>
    <recommendedName>
        <fullName evidence="3">Carbohydrate kinase PfkB domain-containing protein</fullName>
    </recommendedName>
</protein>
<dbReference type="Pfam" id="PF00294">
    <property type="entry name" value="PfkB"/>
    <property type="match status" value="1"/>
</dbReference>
<gene>
    <name evidence="4" type="ORF">METZ01_LOCUS386026</name>
</gene>
<keyword evidence="2" id="KW-0418">Kinase</keyword>
<feature type="domain" description="Carbohydrate kinase PfkB" evidence="3">
    <location>
        <begin position="12"/>
        <end position="213"/>
    </location>
</feature>
<evidence type="ECO:0000256" key="1">
    <source>
        <dbReference type="ARBA" id="ARBA00022679"/>
    </source>
</evidence>
<dbReference type="PANTHER" id="PTHR46969">
    <property type="entry name" value="BIFUNCTIONAL PROTEIN HLDE"/>
    <property type="match status" value="1"/>
</dbReference>
<dbReference type="EMBL" id="UINC01143950">
    <property type="protein sequence ID" value="SVD33172.1"/>
    <property type="molecule type" value="Genomic_DNA"/>
</dbReference>
<dbReference type="GO" id="GO:0016773">
    <property type="term" value="F:phosphotransferase activity, alcohol group as acceptor"/>
    <property type="evidence" value="ECO:0007669"/>
    <property type="project" value="InterPro"/>
</dbReference>
<dbReference type="CDD" id="cd01172">
    <property type="entry name" value="RfaE_like"/>
    <property type="match status" value="1"/>
</dbReference>
<dbReference type="Gene3D" id="3.40.1190.20">
    <property type="match status" value="1"/>
</dbReference>
<dbReference type="SUPFAM" id="SSF53613">
    <property type="entry name" value="Ribokinase-like"/>
    <property type="match status" value="1"/>
</dbReference>
<evidence type="ECO:0000313" key="4">
    <source>
        <dbReference type="EMBL" id="SVD33172.1"/>
    </source>
</evidence>
<feature type="non-terminal residue" evidence="4">
    <location>
        <position position="1"/>
    </location>
</feature>
<sequence length="215" mass="23371">VTLSIPDFSEATVLVVGDVMLDRYLFGDTSRISPEAPVPVVHVRKQEYRPGGAANVAINLSRLGATTSLFGIVGDDKEAEVLKTAIADYKIDCLLTEVATWPTITKTRVQSRGQQLIRLDREEPLPSGSVTRQLTESLEQHLDSASAVVLSDYDKGSLSDVSRIISACRKKSVPVYVDPKGSDFEKYSGATLITPNEREFQAAVGVCESEEDIVV</sequence>
<dbReference type="InterPro" id="IPR029056">
    <property type="entry name" value="Ribokinase-like"/>
</dbReference>
<dbReference type="GO" id="GO:0033786">
    <property type="term" value="F:heptose-1-phosphate adenylyltransferase activity"/>
    <property type="evidence" value="ECO:0007669"/>
    <property type="project" value="TreeGrafter"/>
</dbReference>
<dbReference type="InterPro" id="IPR011611">
    <property type="entry name" value="PfkB_dom"/>
</dbReference>
<dbReference type="InterPro" id="IPR011913">
    <property type="entry name" value="RfaE_dom_I"/>
</dbReference>
<dbReference type="GO" id="GO:0033785">
    <property type="term" value="F:heptose 7-phosphate kinase activity"/>
    <property type="evidence" value="ECO:0007669"/>
    <property type="project" value="TreeGrafter"/>
</dbReference>
<dbReference type="AlphaFoldDB" id="A0A382UGC8"/>
<evidence type="ECO:0000259" key="3">
    <source>
        <dbReference type="Pfam" id="PF00294"/>
    </source>
</evidence>
<organism evidence="4">
    <name type="scientific">marine metagenome</name>
    <dbReference type="NCBI Taxonomy" id="408172"/>
    <lineage>
        <taxon>unclassified sequences</taxon>
        <taxon>metagenomes</taxon>
        <taxon>ecological metagenomes</taxon>
    </lineage>
</organism>
<dbReference type="InterPro" id="IPR002173">
    <property type="entry name" value="Carboh/pur_kinase_PfkB_CS"/>
</dbReference>